<reference evidence="3" key="1">
    <citation type="submission" date="2014-12" db="EMBL/GenBank/DDBJ databases">
        <title>Genome Sequence of Valsa Canker Pathogens Uncovers a Specific Adaption of Colonization on Woody Bark.</title>
        <authorList>
            <person name="Yin Z."/>
            <person name="Liu H."/>
            <person name="Gao X."/>
            <person name="Li Z."/>
            <person name="Song N."/>
            <person name="Ke X."/>
            <person name="Dai Q."/>
            <person name="Wu Y."/>
            <person name="Sun Y."/>
            <person name="Xu J.-R."/>
            <person name="Kang Z.K."/>
            <person name="Wang L."/>
            <person name="Huang L."/>
        </authorList>
    </citation>
    <scope>NUCLEOTIDE SEQUENCE [LARGE SCALE GENOMIC DNA]</scope>
    <source>
        <strain evidence="3">SXYL134</strain>
    </source>
</reference>
<dbReference type="STRING" id="694573.A0A194VGH7"/>
<sequence>MDPSNYANRHEQLGVGDNTPTSSQSPRESRDLGNDTLDAHPSPQKAVEGRDNVYNPGKPAPTTIKHTGNDAKWDTVAGTEIGDPNGRIPTAQETHDQLAAARSAELAVDDSKAVPGPPRSGYGDDPQHRPANIETATMRQATKRLLEPCILSLTRGVRRPLFRRPSTRKREPGTELHRGLGQKVTGLFAWAHGAGELICGKTNADIAKLSGEKLVQQYEEETARRGQREMINHHFQAGITSALAVAFE</sequence>
<organism evidence="2 3">
    <name type="scientific">Cytospora mali</name>
    <name type="common">Apple Valsa canker fungus</name>
    <name type="synonym">Valsa mali</name>
    <dbReference type="NCBI Taxonomy" id="578113"/>
    <lineage>
        <taxon>Eukaryota</taxon>
        <taxon>Fungi</taxon>
        <taxon>Dikarya</taxon>
        <taxon>Ascomycota</taxon>
        <taxon>Pezizomycotina</taxon>
        <taxon>Sordariomycetes</taxon>
        <taxon>Sordariomycetidae</taxon>
        <taxon>Diaporthales</taxon>
        <taxon>Cytosporaceae</taxon>
        <taxon>Cytospora</taxon>
    </lineage>
</organism>
<dbReference type="EMBL" id="KN714848">
    <property type="protein sequence ID" value="KUI62979.1"/>
    <property type="molecule type" value="Genomic_DNA"/>
</dbReference>
<evidence type="ECO:0000313" key="2">
    <source>
        <dbReference type="EMBL" id="KUI62979.1"/>
    </source>
</evidence>
<evidence type="ECO:0000256" key="1">
    <source>
        <dbReference type="SAM" id="MobiDB-lite"/>
    </source>
</evidence>
<accession>A0A194VGH7</accession>
<protein>
    <submittedName>
        <fullName evidence="2">Uncharacterized protein</fullName>
    </submittedName>
</protein>
<keyword evidence="3" id="KW-1185">Reference proteome</keyword>
<dbReference type="Proteomes" id="UP000078576">
    <property type="component" value="Unassembled WGS sequence"/>
</dbReference>
<dbReference type="OrthoDB" id="2590867at2759"/>
<name>A0A194VGH7_CYTMA</name>
<feature type="region of interest" description="Disordered" evidence="1">
    <location>
        <begin position="106"/>
        <end position="130"/>
    </location>
</feature>
<evidence type="ECO:0000313" key="3">
    <source>
        <dbReference type="Proteomes" id="UP000078576"/>
    </source>
</evidence>
<proteinExistence type="predicted"/>
<feature type="region of interest" description="Disordered" evidence="1">
    <location>
        <begin position="1"/>
        <end position="70"/>
    </location>
</feature>
<gene>
    <name evidence="2" type="ORF">VP1G_10098</name>
</gene>
<dbReference type="AlphaFoldDB" id="A0A194VGH7"/>